<dbReference type="SUPFAM" id="SSF50621">
    <property type="entry name" value="Alanine racemase C-terminal domain-like"/>
    <property type="match status" value="1"/>
</dbReference>
<dbReference type="HAMAP" id="MF_01201">
    <property type="entry name" value="Ala_racemase"/>
    <property type="match status" value="1"/>
</dbReference>
<proteinExistence type="inferred from homology"/>
<dbReference type="InterPro" id="IPR000821">
    <property type="entry name" value="Ala_racemase"/>
</dbReference>
<comment type="cofactor">
    <cofactor evidence="1 4 5">
        <name>pyridoxal 5'-phosphate</name>
        <dbReference type="ChEBI" id="CHEBI:597326"/>
    </cofactor>
</comment>
<comment type="similarity">
    <text evidence="4">Belongs to the alanine racemase family.</text>
</comment>
<comment type="catalytic activity">
    <reaction evidence="4">
        <text>L-alanine = D-alanine</text>
        <dbReference type="Rhea" id="RHEA:20249"/>
        <dbReference type="ChEBI" id="CHEBI:57416"/>
        <dbReference type="ChEBI" id="CHEBI:57972"/>
        <dbReference type="EC" id="5.1.1.1"/>
    </reaction>
</comment>
<name>A0A1G2GQQ5_9BACT</name>
<dbReference type="PROSITE" id="PS00395">
    <property type="entry name" value="ALANINE_RACEMASE"/>
    <property type="match status" value="1"/>
</dbReference>
<dbReference type="Gene3D" id="3.20.20.10">
    <property type="entry name" value="Alanine racemase"/>
    <property type="match status" value="1"/>
</dbReference>
<comment type="caution">
    <text evidence="8">The sequence shown here is derived from an EMBL/GenBank/DDBJ whole genome shotgun (WGS) entry which is preliminary data.</text>
</comment>
<keyword evidence="3 4" id="KW-0413">Isomerase</keyword>
<dbReference type="Gene3D" id="2.40.37.10">
    <property type="entry name" value="Lyase, Ornithine Decarboxylase, Chain A, domain 1"/>
    <property type="match status" value="1"/>
</dbReference>
<dbReference type="SMART" id="SM01005">
    <property type="entry name" value="Ala_racemase_C"/>
    <property type="match status" value="1"/>
</dbReference>
<dbReference type="SUPFAM" id="SSF51419">
    <property type="entry name" value="PLP-binding barrel"/>
    <property type="match status" value="1"/>
</dbReference>
<dbReference type="GO" id="GO:0008784">
    <property type="term" value="F:alanine racemase activity"/>
    <property type="evidence" value="ECO:0007669"/>
    <property type="project" value="UniProtKB-UniRule"/>
</dbReference>
<dbReference type="PANTHER" id="PTHR30511">
    <property type="entry name" value="ALANINE RACEMASE"/>
    <property type="match status" value="1"/>
</dbReference>
<dbReference type="InterPro" id="IPR011079">
    <property type="entry name" value="Ala_racemase_C"/>
</dbReference>
<dbReference type="NCBIfam" id="TIGR00492">
    <property type="entry name" value="alr"/>
    <property type="match status" value="1"/>
</dbReference>
<evidence type="ECO:0000259" key="7">
    <source>
        <dbReference type="SMART" id="SM01005"/>
    </source>
</evidence>
<feature type="binding site" evidence="4 6">
    <location>
        <position position="303"/>
    </location>
    <ligand>
        <name>substrate</name>
    </ligand>
</feature>
<dbReference type="Pfam" id="PF00842">
    <property type="entry name" value="Ala_racemase_C"/>
    <property type="match status" value="1"/>
</dbReference>
<feature type="active site" description="Proton acceptor; specific for D-alanine" evidence="4">
    <location>
        <position position="33"/>
    </location>
</feature>
<dbReference type="InterPro" id="IPR009006">
    <property type="entry name" value="Ala_racemase/Decarboxylase_C"/>
</dbReference>
<dbReference type="GO" id="GO:0005829">
    <property type="term" value="C:cytosol"/>
    <property type="evidence" value="ECO:0007669"/>
    <property type="project" value="TreeGrafter"/>
</dbReference>
<evidence type="ECO:0000256" key="2">
    <source>
        <dbReference type="ARBA" id="ARBA00022898"/>
    </source>
</evidence>
<dbReference type="InterPro" id="IPR020622">
    <property type="entry name" value="Ala_racemase_pyridoxalP-BS"/>
</dbReference>
<evidence type="ECO:0000256" key="1">
    <source>
        <dbReference type="ARBA" id="ARBA00001933"/>
    </source>
</evidence>
<evidence type="ECO:0000256" key="6">
    <source>
        <dbReference type="PIRSR" id="PIRSR600821-52"/>
    </source>
</evidence>
<dbReference type="STRING" id="1802126.A3B25_01440"/>
<dbReference type="FunFam" id="3.20.20.10:FF:000002">
    <property type="entry name" value="Alanine racemase"/>
    <property type="match status" value="1"/>
</dbReference>
<dbReference type="Pfam" id="PF01168">
    <property type="entry name" value="Ala_racemase_N"/>
    <property type="match status" value="1"/>
</dbReference>
<feature type="domain" description="Alanine racemase C-terminal" evidence="7">
    <location>
        <begin position="234"/>
        <end position="361"/>
    </location>
</feature>
<dbReference type="EC" id="5.1.1.1" evidence="4"/>
<dbReference type="UniPathway" id="UPA00042">
    <property type="reaction ID" value="UER00497"/>
</dbReference>
<protein>
    <recommendedName>
        <fullName evidence="4">Alanine racemase</fullName>
        <ecNumber evidence="4">5.1.1.1</ecNumber>
    </recommendedName>
</protein>
<gene>
    <name evidence="8" type="ORF">A3B25_01440</name>
</gene>
<dbReference type="Proteomes" id="UP000179106">
    <property type="component" value="Unassembled WGS sequence"/>
</dbReference>
<organism evidence="8 9">
    <name type="scientific">Candidatus Ryanbacteria bacterium RIFCSPLOWO2_01_FULL_48_26</name>
    <dbReference type="NCBI Taxonomy" id="1802126"/>
    <lineage>
        <taxon>Bacteria</taxon>
        <taxon>Candidatus Ryaniibacteriota</taxon>
    </lineage>
</organism>
<dbReference type="PANTHER" id="PTHR30511:SF0">
    <property type="entry name" value="ALANINE RACEMASE, CATABOLIC-RELATED"/>
    <property type="match status" value="1"/>
</dbReference>
<dbReference type="InterPro" id="IPR001608">
    <property type="entry name" value="Ala_racemase_N"/>
</dbReference>
<evidence type="ECO:0000313" key="8">
    <source>
        <dbReference type="EMBL" id="OGZ52547.1"/>
    </source>
</evidence>
<comment type="function">
    <text evidence="4">Catalyzes the interconversion of L-alanine and D-alanine. May also act on other amino acids.</text>
</comment>
<comment type="pathway">
    <text evidence="4">Amino-acid biosynthesis; D-alanine biosynthesis; D-alanine from L-alanine: step 1/1.</text>
</comment>
<dbReference type="CDD" id="cd00430">
    <property type="entry name" value="PLPDE_III_AR"/>
    <property type="match status" value="1"/>
</dbReference>
<evidence type="ECO:0000256" key="4">
    <source>
        <dbReference type="HAMAP-Rule" id="MF_01201"/>
    </source>
</evidence>
<feature type="active site" description="Proton acceptor; specific for L-alanine" evidence="4">
    <location>
        <position position="255"/>
    </location>
</feature>
<dbReference type="PRINTS" id="PR00992">
    <property type="entry name" value="ALARACEMASE"/>
</dbReference>
<dbReference type="GO" id="GO:0030632">
    <property type="term" value="P:D-alanine biosynthetic process"/>
    <property type="evidence" value="ECO:0007669"/>
    <property type="project" value="UniProtKB-UniRule"/>
</dbReference>
<dbReference type="InterPro" id="IPR029066">
    <property type="entry name" value="PLP-binding_barrel"/>
</dbReference>
<evidence type="ECO:0000313" key="9">
    <source>
        <dbReference type="Proteomes" id="UP000179106"/>
    </source>
</evidence>
<sequence length="362" mass="40371">MTTWIEISKSALLFNIRQLRKIAGKSRLMAVVKANAYGHGVEKLTPVIKNKVDGFAVAGLDEALILRKSGIKNPVLVLSYYENDQAALKHAISKNISFAVYGKSQIDWLNEAARVAGRRAKVHLKVDTGTSRLGIMPPEVDDFLRFIHQAKNLQLEGIFSHFADSEENETYTKKQLKIFDQIADRPEFTKVIRHIACSAAAVIYPGSRQDLVRIGIALYGLYSSKKIHIPLKSVLSWRTKIIQIKKLRVGTAVGYGLRFKTKRNTTMAVLPIGYADGYDRKLSNIGEVLVSGRRCRVLGRVCMNLTMVDVTGLSAKVGNEAVLIGKQGREQITADELAEKVGTSNYEIVTRINWNLPRYVKT</sequence>
<feature type="modified residue" description="N6-(pyridoxal phosphate)lysine" evidence="4 5">
    <location>
        <position position="33"/>
    </location>
</feature>
<reference evidence="8 9" key="1">
    <citation type="journal article" date="2016" name="Nat. Commun.">
        <title>Thousands of microbial genomes shed light on interconnected biogeochemical processes in an aquifer system.</title>
        <authorList>
            <person name="Anantharaman K."/>
            <person name="Brown C.T."/>
            <person name="Hug L.A."/>
            <person name="Sharon I."/>
            <person name="Castelle C.J."/>
            <person name="Probst A.J."/>
            <person name="Thomas B.C."/>
            <person name="Singh A."/>
            <person name="Wilkins M.J."/>
            <person name="Karaoz U."/>
            <person name="Brodie E.L."/>
            <person name="Williams K.H."/>
            <person name="Hubbard S.S."/>
            <person name="Banfield J.F."/>
        </authorList>
    </citation>
    <scope>NUCLEOTIDE SEQUENCE [LARGE SCALE GENOMIC DNA]</scope>
</reference>
<dbReference type="GO" id="GO:0030170">
    <property type="term" value="F:pyridoxal phosphate binding"/>
    <property type="evidence" value="ECO:0007669"/>
    <property type="project" value="UniProtKB-UniRule"/>
</dbReference>
<keyword evidence="2 4" id="KW-0663">Pyridoxal phosphate</keyword>
<dbReference type="AlphaFoldDB" id="A0A1G2GQQ5"/>
<accession>A0A1G2GQQ5</accession>
<dbReference type="EMBL" id="MHNW01000044">
    <property type="protein sequence ID" value="OGZ52547.1"/>
    <property type="molecule type" value="Genomic_DNA"/>
</dbReference>
<evidence type="ECO:0000256" key="5">
    <source>
        <dbReference type="PIRSR" id="PIRSR600821-50"/>
    </source>
</evidence>
<evidence type="ECO:0000256" key="3">
    <source>
        <dbReference type="ARBA" id="ARBA00023235"/>
    </source>
</evidence>
<feature type="binding site" evidence="4 6">
    <location>
        <position position="132"/>
    </location>
    <ligand>
        <name>substrate</name>
    </ligand>
</feature>